<name>A0ABR1S0Z0_9PEZI</name>
<organism evidence="2 3">
    <name type="scientific">Apiospora rasikravindrae</name>
    <dbReference type="NCBI Taxonomy" id="990691"/>
    <lineage>
        <taxon>Eukaryota</taxon>
        <taxon>Fungi</taxon>
        <taxon>Dikarya</taxon>
        <taxon>Ascomycota</taxon>
        <taxon>Pezizomycotina</taxon>
        <taxon>Sordariomycetes</taxon>
        <taxon>Xylariomycetidae</taxon>
        <taxon>Amphisphaeriales</taxon>
        <taxon>Apiosporaceae</taxon>
        <taxon>Apiospora</taxon>
    </lineage>
</organism>
<proteinExistence type="predicted"/>
<comment type="caution">
    <text evidence="2">The sequence shown here is derived from an EMBL/GenBank/DDBJ whole genome shotgun (WGS) entry which is preliminary data.</text>
</comment>
<reference evidence="2 3" key="1">
    <citation type="submission" date="2023-01" db="EMBL/GenBank/DDBJ databases">
        <title>Analysis of 21 Apiospora genomes using comparative genomics revels a genus with tremendous synthesis potential of carbohydrate active enzymes and secondary metabolites.</title>
        <authorList>
            <person name="Sorensen T."/>
        </authorList>
    </citation>
    <scope>NUCLEOTIDE SEQUENCE [LARGE SCALE GENOMIC DNA]</scope>
    <source>
        <strain evidence="2 3">CBS 33761</strain>
    </source>
</reference>
<evidence type="ECO:0000256" key="1">
    <source>
        <dbReference type="SAM" id="MobiDB-lite"/>
    </source>
</evidence>
<dbReference type="Proteomes" id="UP001444661">
    <property type="component" value="Unassembled WGS sequence"/>
</dbReference>
<protein>
    <submittedName>
        <fullName evidence="2">Uncharacterized protein</fullName>
    </submittedName>
</protein>
<evidence type="ECO:0000313" key="2">
    <source>
        <dbReference type="EMBL" id="KAK8023861.1"/>
    </source>
</evidence>
<accession>A0ABR1S0Z0</accession>
<feature type="region of interest" description="Disordered" evidence="1">
    <location>
        <begin position="213"/>
        <end position="252"/>
    </location>
</feature>
<evidence type="ECO:0000313" key="3">
    <source>
        <dbReference type="Proteomes" id="UP001444661"/>
    </source>
</evidence>
<gene>
    <name evidence="2" type="ORF">PG993_011927</name>
</gene>
<feature type="compositionally biased region" description="Basic and acidic residues" evidence="1">
    <location>
        <begin position="118"/>
        <end position="131"/>
    </location>
</feature>
<feature type="region of interest" description="Disordered" evidence="1">
    <location>
        <begin position="103"/>
        <end position="159"/>
    </location>
</feature>
<dbReference type="EMBL" id="JAQQWK010000011">
    <property type="protein sequence ID" value="KAK8023861.1"/>
    <property type="molecule type" value="Genomic_DNA"/>
</dbReference>
<keyword evidence="3" id="KW-1185">Reference proteome</keyword>
<sequence length="252" mass="27739">MPRTHVKSNLDEQTIARALEDLSQIDKVFYDAYAHLRRTMQQSIKIYTTFRKQCDELISHRAALIRDISEIDPDTALRLKEGTDYAVPGVLFEEGDTLLSIKTAPKRLASPGSTQQSDDARSSRITPDRTAAKVPETKQTPIPPPPPRQLRRKRQLPVPSSPAIVAAVPQATNLTMKTDLVTKDHYWVFDFAAAPSDRDRTALYILRRALQAPAITPSSPNTPSVKGGPSDTSKAAELSLGTRKTSCVGKPA</sequence>